<dbReference type="Proteomes" id="UP001566132">
    <property type="component" value="Unassembled WGS sequence"/>
</dbReference>
<name>A0ABD1F1M0_HYPHA</name>
<organism evidence="10 11">
    <name type="scientific">Hypothenemus hampei</name>
    <name type="common">Coffee berry borer</name>
    <dbReference type="NCBI Taxonomy" id="57062"/>
    <lineage>
        <taxon>Eukaryota</taxon>
        <taxon>Metazoa</taxon>
        <taxon>Ecdysozoa</taxon>
        <taxon>Arthropoda</taxon>
        <taxon>Hexapoda</taxon>
        <taxon>Insecta</taxon>
        <taxon>Pterygota</taxon>
        <taxon>Neoptera</taxon>
        <taxon>Endopterygota</taxon>
        <taxon>Coleoptera</taxon>
        <taxon>Polyphaga</taxon>
        <taxon>Cucujiformia</taxon>
        <taxon>Curculionidae</taxon>
        <taxon>Scolytinae</taxon>
        <taxon>Hypothenemus</taxon>
    </lineage>
</organism>
<keyword evidence="11" id="KW-1185">Reference proteome</keyword>
<keyword evidence="2" id="KW-0645">Protease</keyword>
<dbReference type="InterPro" id="IPR013201">
    <property type="entry name" value="Prot_inhib_I29"/>
</dbReference>
<dbReference type="InterPro" id="IPR000169">
    <property type="entry name" value="Pept_cys_AS"/>
</dbReference>
<evidence type="ECO:0000259" key="8">
    <source>
        <dbReference type="SMART" id="SM00645"/>
    </source>
</evidence>
<dbReference type="InterPro" id="IPR039417">
    <property type="entry name" value="Peptidase_C1A_papain-like"/>
</dbReference>
<dbReference type="PRINTS" id="PR00705">
    <property type="entry name" value="PAPAIN"/>
</dbReference>
<dbReference type="FunFam" id="3.90.70.10:FF:000006">
    <property type="entry name" value="Cathepsin S"/>
    <property type="match status" value="1"/>
</dbReference>
<feature type="chain" id="PRO_5044792273" description="Cathepsin L" evidence="7">
    <location>
        <begin position="16"/>
        <end position="319"/>
    </location>
</feature>
<dbReference type="PROSITE" id="PS00640">
    <property type="entry name" value="THIOL_PROTEASE_ASN"/>
    <property type="match status" value="1"/>
</dbReference>
<feature type="domain" description="Peptidase C1A papain C-terminal" evidence="8">
    <location>
        <begin position="109"/>
        <end position="318"/>
    </location>
</feature>
<keyword evidence="4" id="KW-0788">Thiol protease</keyword>
<dbReference type="InterPro" id="IPR025660">
    <property type="entry name" value="Pept_his_AS"/>
</dbReference>
<keyword evidence="7" id="KW-0732">Signal</keyword>
<dbReference type="EMBL" id="JBDJPC010000003">
    <property type="protein sequence ID" value="KAL1509142.1"/>
    <property type="molecule type" value="Genomic_DNA"/>
</dbReference>
<feature type="domain" description="Cathepsin propeptide inhibitor" evidence="9">
    <location>
        <begin position="23"/>
        <end position="83"/>
    </location>
</feature>
<dbReference type="InterPro" id="IPR000668">
    <property type="entry name" value="Peptidase_C1A_C"/>
</dbReference>
<dbReference type="CDD" id="cd02248">
    <property type="entry name" value="Peptidase_C1A"/>
    <property type="match status" value="1"/>
</dbReference>
<accession>A0ABD1F1M0</accession>
<comment type="caution">
    <text evidence="10">The sequence shown here is derived from an EMBL/GenBank/DDBJ whole genome shotgun (WGS) entry which is preliminary data.</text>
</comment>
<dbReference type="InterPro" id="IPR013128">
    <property type="entry name" value="Peptidase_C1A"/>
</dbReference>
<proteinExistence type="inferred from homology"/>
<dbReference type="AlphaFoldDB" id="A0ABD1F1M0"/>
<keyword evidence="5" id="KW-0865">Zymogen</keyword>
<evidence type="ECO:0000256" key="3">
    <source>
        <dbReference type="ARBA" id="ARBA00022801"/>
    </source>
</evidence>
<dbReference type="Pfam" id="PF00112">
    <property type="entry name" value="Peptidase_C1"/>
    <property type="match status" value="1"/>
</dbReference>
<dbReference type="PANTHER" id="PTHR12411">
    <property type="entry name" value="CYSTEINE PROTEASE FAMILY C1-RELATED"/>
    <property type="match status" value="1"/>
</dbReference>
<gene>
    <name evidence="10" type="ORF">ABEB36_003927</name>
</gene>
<dbReference type="InterPro" id="IPR025661">
    <property type="entry name" value="Pept_asp_AS"/>
</dbReference>
<protein>
    <recommendedName>
        <fullName evidence="12">Cathepsin L</fullName>
    </recommendedName>
</protein>
<feature type="signal peptide" evidence="7">
    <location>
        <begin position="1"/>
        <end position="15"/>
    </location>
</feature>
<comment type="similarity">
    <text evidence="1">Belongs to the peptidase C1 family.</text>
</comment>
<evidence type="ECO:0000256" key="7">
    <source>
        <dbReference type="SAM" id="SignalP"/>
    </source>
</evidence>
<evidence type="ECO:0000259" key="9">
    <source>
        <dbReference type="SMART" id="SM00848"/>
    </source>
</evidence>
<dbReference type="GO" id="GO:0008234">
    <property type="term" value="F:cysteine-type peptidase activity"/>
    <property type="evidence" value="ECO:0007669"/>
    <property type="project" value="UniProtKB-KW"/>
</dbReference>
<dbReference type="PROSITE" id="PS00139">
    <property type="entry name" value="THIOL_PROTEASE_CYS"/>
    <property type="match status" value="1"/>
</dbReference>
<dbReference type="PROSITE" id="PS00639">
    <property type="entry name" value="THIOL_PROTEASE_HIS"/>
    <property type="match status" value="1"/>
</dbReference>
<sequence>MKAFLFALLVVAASASLERLNEFEAFKLKHSKTYGNELEESARYAIFLTNVLEIEQHNALYEQGLVTYEKGVNQFTDWTAEEFKNYLTLHPKPPAPVNATKYVIKNIEVPSSIDWRTQGYVTSVKDQGQCGSCWAFSVTGVLEGAYYKKTGNLVSFSEQQLIDCDTKLNYGCDGGYEEQTFPYVQEYGIEAESSYPYTAKDGSCKYDASKVVTKISSYVYYYGNEAALLEAAGTIGPISIAVDASEFSAYSSGIYSSTTCSKKELNHAILVVGYGSENGVDYWIVKNSWGSDWGEEGYIKMRRGVNQCGIAEDVTYPIV</sequence>
<evidence type="ECO:0000256" key="6">
    <source>
        <dbReference type="ARBA" id="ARBA00023157"/>
    </source>
</evidence>
<dbReference type="SMART" id="SM00848">
    <property type="entry name" value="Inhibitor_I29"/>
    <property type="match status" value="1"/>
</dbReference>
<dbReference type="GO" id="GO:0006508">
    <property type="term" value="P:proteolysis"/>
    <property type="evidence" value="ECO:0007669"/>
    <property type="project" value="UniProtKB-KW"/>
</dbReference>
<reference evidence="10 11" key="1">
    <citation type="submission" date="2024-05" db="EMBL/GenBank/DDBJ databases">
        <title>Genetic variation in Jamaican populations of the coffee berry borer (Hypothenemus hampei).</title>
        <authorList>
            <person name="Errbii M."/>
            <person name="Myrie A."/>
        </authorList>
    </citation>
    <scope>NUCLEOTIDE SEQUENCE [LARGE SCALE GENOMIC DNA]</scope>
    <source>
        <strain evidence="10">JA-Hopewell-2020-01-JO</strain>
        <tissue evidence="10">Whole body</tissue>
    </source>
</reference>
<dbReference type="InterPro" id="IPR038765">
    <property type="entry name" value="Papain-like_cys_pep_sf"/>
</dbReference>
<evidence type="ECO:0000256" key="1">
    <source>
        <dbReference type="ARBA" id="ARBA00008455"/>
    </source>
</evidence>
<dbReference type="SMART" id="SM00645">
    <property type="entry name" value="Pept_C1"/>
    <property type="match status" value="1"/>
</dbReference>
<evidence type="ECO:0000256" key="5">
    <source>
        <dbReference type="ARBA" id="ARBA00023145"/>
    </source>
</evidence>
<keyword evidence="6" id="KW-1015">Disulfide bond</keyword>
<evidence type="ECO:0000256" key="4">
    <source>
        <dbReference type="ARBA" id="ARBA00022807"/>
    </source>
</evidence>
<evidence type="ECO:0000256" key="2">
    <source>
        <dbReference type="ARBA" id="ARBA00022670"/>
    </source>
</evidence>
<evidence type="ECO:0000313" key="11">
    <source>
        <dbReference type="Proteomes" id="UP001566132"/>
    </source>
</evidence>
<evidence type="ECO:0008006" key="12">
    <source>
        <dbReference type="Google" id="ProtNLM"/>
    </source>
</evidence>
<dbReference type="SUPFAM" id="SSF54001">
    <property type="entry name" value="Cysteine proteinases"/>
    <property type="match status" value="1"/>
</dbReference>
<dbReference type="Pfam" id="PF08246">
    <property type="entry name" value="Inhibitor_I29"/>
    <property type="match status" value="1"/>
</dbReference>
<keyword evidence="3" id="KW-0378">Hydrolase</keyword>
<evidence type="ECO:0000313" key="10">
    <source>
        <dbReference type="EMBL" id="KAL1509142.1"/>
    </source>
</evidence>
<dbReference type="Gene3D" id="3.90.70.10">
    <property type="entry name" value="Cysteine proteinases"/>
    <property type="match status" value="1"/>
</dbReference>